<dbReference type="RefSeq" id="WP_200311952.1">
    <property type="nucleotide sequence ID" value="NZ_JAENIM010000041.1"/>
</dbReference>
<comment type="caution">
    <text evidence="2">The sequence shown here is derived from an EMBL/GenBank/DDBJ whole genome shotgun (WGS) entry which is preliminary data.</text>
</comment>
<dbReference type="Pfam" id="PF10077">
    <property type="entry name" value="DUF2314"/>
    <property type="match status" value="1"/>
</dbReference>
<dbReference type="Proteomes" id="UP000624703">
    <property type="component" value="Unassembled WGS sequence"/>
</dbReference>
<dbReference type="AlphaFoldDB" id="A0A8J7MFQ4"/>
<evidence type="ECO:0000313" key="3">
    <source>
        <dbReference type="Proteomes" id="UP000624703"/>
    </source>
</evidence>
<organism evidence="2 3">
    <name type="scientific">Persicirhabdus sediminis</name>
    <dbReference type="NCBI Taxonomy" id="454144"/>
    <lineage>
        <taxon>Bacteria</taxon>
        <taxon>Pseudomonadati</taxon>
        <taxon>Verrucomicrobiota</taxon>
        <taxon>Verrucomicrobiia</taxon>
        <taxon>Verrucomicrobiales</taxon>
        <taxon>Verrucomicrobiaceae</taxon>
        <taxon>Persicirhabdus</taxon>
    </lineage>
</organism>
<dbReference type="EMBL" id="JAENIM010000041">
    <property type="protein sequence ID" value="MBK1791932.1"/>
    <property type="molecule type" value="Genomic_DNA"/>
</dbReference>
<name>A0A8J7MFQ4_9BACT</name>
<accession>A0A8J7MFQ4</accession>
<evidence type="ECO:0000313" key="2">
    <source>
        <dbReference type="EMBL" id="MBK1791932.1"/>
    </source>
</evidence>
<protein>
    <submittedName>
        <fullName evidence="2">DUF2314 domain-containing protein</fullName>
    </submittedName>
</protein>
<dbReference type="InterPro" id="IPR018756">
    <property type="entry name" value="DUF2314"/>
</dbReference>
<gene>
    <name evidence="2" type="ORF">JIN82_12295</name>
</gene>
<evidence type="ECO:0000259" key="1">
    <source>
        <dbReference type="Pfam" id="PF10077"/>
    </source>
</evidence>
<keyword evidence="3" id="KW-1185">Reference proteome</keyword>
<proteinExistence type="predicted"/>
<feature type="domain" description="DUF2314" evidence="1">
    <location>
        <begin position="2"/>
        <end position="44"/>
    </location>
</feature>
<reference evidence="2" key="1">
    <citation type="submission" date="2021-01" db="EMBL/GenBank/DDBJ databases">
        <title>Modified the classification status of verrucomicrobia.</title>
        <authorList>
            <person name="Feng X."/>
        </authorList>
    </citation>
    <scope>NUCLEOTIDE SEQUENCE</scope>
    <source>
        <strain evidence="2">_KCTC 22039</strain>
    </source>
</reference>
<sequence length="52" mass="5977">MGDEVKAIGEDIPDWLYFENRKMHGNYTLRVLLPNMSPEEQAQYGPMLAPLP</sequence>